<gene>
    <name evidence="1" type="ORF">NP533_24995</name>
</gene>
<dbReference type="EMBL" id="JANIAN010000047">
    <property type="protein sequence ID" value="MDD2109447.1"/>
    <property type="molecule type" value="Genomic_DNA"/>
</dbReference>
<protein>
    <submittedName>
        <fullName evidence="1">Uncharacterized protein</fullName>
    </submittedName>
</protein>
<sequence length="185" mass="20561">MISKLRLSLIGFFLNVFWVVGVCASEVRWVDAKDGQVMVRAQNGNEYVLSVPMGIKGVYFDGDLHRVGEKEYLSIFQVSASNPLRPDGFCGSGDEVWLQLYESSSKISSRILVSSCLHSISLASQNSGQEGQDNDYSSVKWDEYGFSIEWFGRVDSFGRVVSLTSYRLCGDSFCGSDLFQKKSGN</sequence>
<dbReference type="RefSeq" id="WP_274079766.1">
    <property type="nucleotide sequence ID" value="NZ_JANIAN010000047.1"/>
</dbReference>
<comment type="caution">
    <text evidence="1">The sequence shown here is derived from an EMBL/GenBank/DDBJ whole genome shotgun (WGS) entry which is preliminary data.</text>
</comment>
<organism evidence="1 2">
    <name type="scientific">Pseudomonas asiatica</name>
    <dbReference type="NCBI Taxonomy" id="2219225"/>
    <lineage>
        <taxon>Bacteria</taxon>
        <taxon>Pseudomonadati</taxon>
        <taxon>Pseudomonadota</taxon>
        <taxon>Gammaproteobacteria</taxon>
        <taxon>Pseudomonadales</taxon>
        <taxon>Pseudomonadaceae</taxon>
        <taxon>Pseudomonas</taxon>
    </lineage>
</organism>
<dbReference type="Proteomes" id="UP001150678">
    <property type="component" value="Unassembled WGS sequence"/>
</dbReference>
<name>A0A9X4HX03_9PSED</name>
<reference evidence="1" key="1">
    <citation type="submission" date="2022-07" db="EMBL/GenBank/DDBJ databases">
        <title>Multi-strain Analysis of Pseudomonas putida Reveals Metabolic and Genetic Diversity.</title>
        <authorList>
            <person name="Monk J.M."/>
        </authorList>
    </citation>
    <scope>NUCLEOTIDE SEQUENCE</scope>
    <source>
        <strain evidence="1">17514</strain>
    </source>
</reference>
<proteinExistence type="predicted"/>
<accession>A0A9X4HX03</accession>
<evidence type="ECO:0000313" key="2">
    <source>
        <dbReference type="Proteomes" id="UP001150678"/>
    </source>
</evidence>
<dbReference type="AlphaFoldDB" id="A0A9X4HX03"/>
<evidence type="ECO:0000313" key="1">
    <source>
        <dbReference type="EMBL" id="MDD2109447.1"/>
    </source>
</evidence>